<keyword evidence="1" id="KW-1133">Transmembrane helix</keyword>
<dbReference type="Proteomes" id="UP001301653">
    <property type="component" value="Unassembled WGS sequence"/>
</dbReference>
<evidence type="ECO:0000313" key="2">
    <source>
        <dbReference type="EMBL" id="MEA5667759.1"/>
    </source>
</evidence>
<feature type="transmembrane region" description="Helical" evidence="1">
    <location>
        <begin position="44"/>
        <end position="62"/>
    </location>
</feature>
<keyword evidence="3" id="KW-1185">Reference proteome</keyword>
<protein>
    <recommendedName>
        <fullName evidence="4">Transmembrane protein</fullName>
    </recommendedName>
</protein>
<proteinExistence type="predicted"/>
<sequence length="209" mass="22763">MIDIASSLEKEYGDISQRERESTLTELRRIEAAGRGRTEIKPHAIMLPLLFGFTGGIVAYGASTSSAMSGTSAMIAIAVGVVLVLASLWALLAPRAARFTLTEEGIRVKQLLLPWDTIVDYGVVEHSYNGFSTHTSVTLLHSEGFTPPKLGLLVLFGGSTRDRKSGLYETRLTLHAGARGMNCEKLAKRIGDFFAAAQARHELRRMQAD</sequence>
<evidence type="ECO:0000256" key="1">
    <source>
        <dbReference type="SAM" id="Phobius"/>
    </source>
</evidence>
<accession>A0ABU5V326</accession>
<dbReference type="RefSeq" id="WP_323438650.1">
    <property type="nucleotide sequence ID" value="NZ_JAYFUH010000119.1"/>
</dbReference>
<gene>
    <name evidence="2" type="ORF">VA603_09475</name>
</gene>
<dbReference type="EMBL" id="JAYFUH010000119">
    <property type="protein sequence ID" value="MEA5667759.1"/>
    <property type="molecule type" value="Genomic_DNA"/>
</dbReference>
<feature type="transmembrane region" description="Helical" evidence="1">
    <location>
        <begin position="74"/>
        <end position="92"/>
    </location>
</feature>
<evidence type="ECO:0000313" key="3">
    <source>
        <dbReference type="Proteomes" id="UP001301653"/>
    </source>
</evidence>
<organism evidence="2 3">
    <name type="scientific">Stenotrophomonas capsici</name>
    <dbReference type="NCBI Taxonomy" id="3110230"/>
    <lineage>
        <taxon>Bacteria</taxon>
        <taxon>Pseudomonadati</taxon>
        <taxon>Pseudomonadota</taxon>
        <taxon>Gammaproteobacteria</taxon>
        <taxon>Lysobacterales</taxon>
        <taxon>Lysobacteraceae</taxon>
        <taxon>Stenotrophomonas</taxon>
    </lineage>
</organism>
<evidence type="ECO:0008006" key="4">
    <source>
        <dbReference type="Google" id="ProtNLM"/>
    </source>
</evidence>
<comment type="caution">
    <text evidence="2">The sequence shown here is derived from an EMBL/GenBank/DDBJ whole genome shotgun (WGS) entry which is preliminary data.</text>
</comment>
<reference evidence="2 3" key="1">
    <citation type="submission" date="2023-12" db="EMBL/GenBank/DDBJ databases">
        <title>Stenotrophomonas guangdongensis sp. nov., isolated from wilted pepper plants (Capsicum annuum).</title>
        <authorList>
            <person name="Qiu M."/>
            <person name="Li Y."/>
            <person name="Liu Q."/>
            <person name="Zhang X."/>
            <person name="Huang Y."/>
            <person name="Guo R."/>
            <person name="Hu M."/>
            <person name="Zhou J."/>
            <person name="Zhou X."/>
        </authorList>
    </citation>
    <scope>NUCLEOTIDE SEQUENCE [LARGE SCALE GENOMIC DNA]</scope>
    <source>
        <strain evidence="2 3">MH1</strain>
    </source>
</reference>
<keyword evidence="1" id="KW-0472">Membrane</keyword>
<keyword evidence="1" id="KW-0812">Transmembrane</keyword>
<name>A0ABU5V326_9GAMM</name>